<name>A0AA36HR63_9DINO</name>
<gene>
    <name evidence="1" type="ORF">EVOR1521_LOCUS3551</name>
</gene>
<dbReference type="Gene3D" id="3.40.50.2300">
    <property type="match status" value="1"/>
</dbReference>
<dbReference type="EMBL" id="CAUJNA010000219">
    <property type="protein sequence ID" value="CAJ1373834.1"/>
    <property type="molecule type" value="Genomic_DNA"/>
</dbReference>
<organism evidence="1 2">
    <name type="scientific">Effrenium voratum</name>
    <dbReference type="NCBI Taxonomy" id="2562239"/>
    <lineage>
        <taxon>Eukaryota</taxon>
        <taxon>Sar</taxon>
        <taxon>Alveolata</taxon>
        <taxon>Dinophyceae</taxon>
        <taxon>Suessiales</taxon>
        <taxon>Symbiodiniaceae</taxon>
        <taxon>Effrenium</taxon>
    </lineage>
</organism>
<dbReference type="Proteomes" id="UP001178507">
    <property type="component" value="Unassembled WGS sequence"/>
</dbReference>
<sequence length="2042" mass="224311">MGDLVGNASLTCAARPGNLDISQAEVWAFRCGLPVEVRVGLTLSLTGPKSDANFTNMVLTALSEYSSQISTRQVDMRMEDITLAEVHSCLRFCVLDDESSVRKSAELYRYFASADESLKMDLLLGPGSGEFRHAAAQVAEEFQKPAVLWSMPSEIMELLQPKASQEAQSQERFLPTGAFGVGYDVLLGLPDFSCGALAPPAGYRLRAAAELLDCGRPCDPVADLDFCFAVAHSFSVSGPGWSPPTHLTLDPAGSCISGVTNFGGQGMVDIILHTSRPLEYVTFRVEHATNDSHQALPRLIVEGHVALPGDAVFDLLPDGSEVFFYHNASQTSNSSWSLCLREQCEVLCPGKAVKKACPGLVCVPEDYAECCPRISTSNGPLSTAVHQPSAVFDLLPPLSTWARDALSQAAVASQPRFICIAESRTVFVDLCEDYQTYASEVLNFELYEGGVQATDVSQIFGAASLVGRLDPRPTAVMLCGSFDLFVGFVGSNRVLDVRHPYVITCLPFGNLLELVTSGLQEGFRLLEPQPWPSTAFLRAFDEENEGPAVTAQANPSLNMKFAELEEKATAQYGSIPIQLVWLSSAWQILDQVGIEHAVRALEGATIPDYTRFVTKQSMYGARFPTFMGYIIFLPTGKRIVLRMPCGATAQDALPSRTGCPASLALREKQQKKLQRSLARQQQPARSVSATCQSWLPHMSVQLDTQHVMALVGGMQAALAAHRGRHEEVTYGNFTPLWHLEQCLRIQYSLCRHVGGEQSSTNLDTVTILMTVIYSLRRCEHWKVTCSWPDLQPPCEGNNPVSFRTQLQLTWGASWRTHAETLEPLLVSCMNHVQEYEPVYGRSRSMGSLFKAWHAFSDDMLLMLRVATPRLELQDALRRHSAGCLAFKNRMPCGATAQDALPSRTELLVLKCKMPCLSAGFALRASARFLPQLVSKFPSARVCIATPRLEMQDALRRHSAGCPAAPQRRMPCGATAQDALPSRTELLVLKCKMPCLSADWAPPVFLLQVDPAQAAPDPLASADLDGVHACVAEYAAPLLRRLRGPQADWPAAEDFAKIPNWPAHAVPRPAALCFSEIASLGSEKADLDAAGSRLLPSCCSALPVEVALLCLSRCTGFPDKLVHQVWSTMLAACLHIDMQVELKATLSVTPRVPCIGIAAPGSKKTPVQQELIHRVFCDVMDRMPFLAHNSASAGERLLFDGGSTAGFVKQLKQNSGYIYLVVEELVSFFDASYASSGATSTGFLQGWCFTVAHAQACRWDDIGALQPIREFLGGVVESALRIFGPASSARKLSLTNEANKLLAQVHNFFEEQKLSTQQRVSVRDYVSKHSQWIGSYIAVAHVEEETLRYLQFTLCSEDGCDFFRWCDEPASLGPLRQDLSDLVDERHAVDTKAGVRSVQRALVKFTEAAFFLNVIAFETEMRLQTKQSQEIFCSGDVLECKVCGEPMTSTERLLAEVMRALPDEQMEWEQQAVIRLSPDFDVTSHAECRRAVLAWLAQQSMEAKMKIGRSAGEHVAVYAYCQTHKDCPRKWRHIFQLTEDGAKEHIVHVNGNHATEPRLVRGTAVAVRRQADALTEANTPMQAMVQLAAQGAEMETWPCTAALVQSRRRAVRKKSASAEFGGGTGLGQWLEHLRKINEDGSVWSTVVREDGCGIVTCQKFADAAAAMIAQARGGDHDYLVGVHDCTYKVFSSDWGLWKFCLCAKKYDREGIPRTTLVQVGLGFVPKEGQEHMLTVLHLMKEWHSSKNNDLSQFLHQVHADESLGGQNALRKAFPKTVFVLDVRHQVSSIMRRAGSKKEVRAMVAANMQFALSALGFSRPLFSLYIDSLLVRLVELGELDLAAYLQKDMVEKVTVEGKEMWTSACCCFISLLGTSVKFQSHEANPGMTSTTISQSLEASWHHMKKLLPGNVAKMPATDALNHILKATEAKLGADDAAAKQLKLKLGGISSRLVSGEAIFTERVKVLDDHQMRLPCARLLWQSCPGNTKSFEFDIGEVGDVRQAFVLPVTNASMVVDDDVACCMVSLLRLCDSSVADVLRLHFCL</sequence>
<proteinExistence type="predicted"/>
<accession>A0AA36HR63</accession>
<comment type="caution">
    <text evidence="1">The sequence shown here is derived from an EMBL/GenBank/DDBJ whole genome shotgun (WGS) entry which is preliminary data.</text>
</comment>
<evidence type="ECO:0000313" key="2">
    <source>
        <dbReference type="Proteomes" id="UP001178507"/>
    </source>
</evidence>
<reference evidence="1" key="1">
    <citation type="submission" date="2023-08" db="EMBL/GenBank/DDBJ databases">
        <authorList>
            <person name="Chen Y."/>
            <person name="Shah S."/>
            <person name="Dougan E. K."/>
            <person name="Thang M."/>
            <person name="Chan C."/>
        </authorList>
    </citation>
    <scope>NUCLEOTIDE SEQUENCE</scope>
</reference>
<keyword evidence="2" id="KW-1185">Reference proteome</keyword>
<protein>
    <submittedName>
        <fullName evidence="1">Uncharacterized protein</fullName>
    </submittedName>
</protein>
<evidence type="ECO:0000313" key="1">
    <source>
        <dbReference type="EMBL" id="CAJ1373834.1"/>
    </source>
</evidence>